<evidence type="ECO:0000259" key="2">
    <source>
        <dbReference type="PROSITE" id="PS50035"/>
    </source>
</evidence>
<reference evidence="3 4" key="1">
    <citation type="journal article" date="2011" name="J. Bacteriol.">
        <title>Complete genome sequence of the type strain Cupriavidus necator N-1.</title>
        <authorList>
            <person name="Poehlein A."/>
            <person name="Kusian B."/>
            <person name="Friedrich B."/>
            <person name="Daniel R."/>
            <person name="Bowien B."/>
        </authorList>
    </citation>
    <scope>NUCLEOTIDE SEQUENCE [LARGE SCALE GENOMIC DNA]</scope>
    <source>
        <strain evidence="4">ATCC 43291 / DSM 13513 / CCUG 52238 / LMG 8453 / N-1</strain>
        <plasmid evidence="3 4">pBB2</plasmid>
    </source>
</reference>
<sequence length="222" mass="24369">MTSVPSRRASAARQNDSAMRDHATTPDESWGFFLRAARVQCWVSSEAKRVIYGSYRGMIELIINESKHNNHLTRVGQLLEAASNVVIVSGWLKKEGVDVLKSALLAAVGRGATVTVYSNKGDRAEETEQVAIQRLTELGVSHVLVRDFYLHSKIYYFEQGDRYTALIGSANLTRGALCSNEELSVEVSGNLGDTQHTQIFAYLARVKARIPAKASVLARVAG</sequence>
<dbReference type="CDD" id="cd00138">
    <property type="entry name" value="PLDc_SF"/>
    <property type="match status" value="1"/>
</dbReference>
<dbReference type="SUPFAM" id="SSF56024">
    <property type="entry name" value="Phospholipase D/nuclease"/>
    <property type="match status" value="1"/>
</dbReference>
<protein>
    <recommendedName>
        <fullName evidence="2">PLD phosphodiesterase domain-containing protein</fullName>
    </recommendedName>
</protein>
<dbReference type="AlphaFoldDB" id="F8GZ24"/>
<feature type="domain" description="PLD phosphodiesterase" evidence="2">
    <location>
        <begin position="146"/>
        <end position="176"/>
    </location>
</feature>
<dbReference type="PROSITE" id="PS50035">
    <property type="entry name" value="PLD"/>
    <property type="match status" value="1"/>
</dbReference>
<dbReference type="GO" id="GO:0003824">
    <property type="term" value="F:catalytic activity"/>
    <property type="evidence" value="ECO:0007669"/>
    <property type="project" value="InterPro"/>
</dbReference>
<evidence type="ECO:0000313" key="4">
    <source>
        <dbReference type="Proteomes" id="UP000006798"/>
    </source>
</evidence>
<dbReference type="InterPro" id="IPR025202">
    <property type="entry name" value="PLD-like_dom"/>
</dbReference>
<geneLocation type="plasmid" evidence="3 4">
    <name>pBB2</name>
</geneLocation>
<dbReference type="Pfam" id="PF13091">
    <property type="entry name" value="PLDc_2"/>
    <property type="match status" value="1"/>
</dbReference>
<evidence type="ECO:0000256" key="1">
    <source>
        <dbReference type="SAM" id="MobiDB-lite"/>
    </source>
</evidence>
<organism evidence="3 4">
    <name type="scientific">Cupriavidus necator (strain ATCC 43291 / DSM 13513 / CCUG 52238 / LMG 8453 / N-1)</name>
    <name type="common">Ralstonia eutropha</name>
    <dbReference type="NCBI Taxonomy" id="1042878"/>
    <lineage>
        <taxon>Bacteria</taxon>
        <taxon>Pseudomonadati</taxon>
        <taxon>Pseudomonadota</taxon>
        <taxon>Betaproteobacteria</taxon>
        <taxon>Burkholderiales</taxon>
        <taxon>Burkholderiaceae</taxon>
        <taxon>Cupriavidus</taxon>
    </lineage>
</organism>
<dbReference type="EMBL" id="CP002880">
    <property type="protein sequence ID" value="AEI83115.1"/>
    <property type="molecule type" value="Genomic_DNA"/>
</dbReference>
<keyword evidence="3" id="KW-0614">Plasmid</keyword>
<feature type="region of interest" description="Disordered" evidence="1">
    <location>
        <begin position="1"/>
        <end position="24"/>
    </location>
</feature>
<dbReference type="InterPro" id="IPR001736">
    <property type="entry name" value="PLipase_D/transphosphatidylase"/>
</dbReference>
<dbReference type="GO" id="GO:0006793">
    <property type="term" value="P:phosphorus metabolic process"/>
    <property type="evidence" value="ECO:0007669"/>
    <property type="project" value="UniProtKB-ARBA"/>
</dbReference>
<gene>
    <name evidence="3" type="ordered locus">CNE_BB2p03200</name>
</gene>
<accession>F8GZ24</accession>
<dbReference type="KEGG" id="cnc:CNE_BB2p03200"/>
<dbReference type="HOGENOM" id="CLU_1243621_0_0_4"/>
<proteinExistence type="predicted"/>
<name>F8GZ24_CUPNN</name>
<evidence type="ECO:0000313" key="3">
    <source>
        <dbReference type="EMBL" id="AEI83115.1"/>
    </source>
</evidence>
<dbReference type="Gene3D" id="3.30.870.10">
    <property type="entry name" value="Endonuclease Chain A"/>
    <property type="match status" value="1"/>
</dbReference>
<dbReference type="Proteomes" id="UP000006798">
    <property type="component" value="Plasmid pBB2"/>
</dbReference>